<dbReference type="GO" id="GO:0006281">
    <property type="term" value="P:DNA repair"/>
    <property type="evidence" value="ECO:0007669"/>
    <property type="project" value="TreeGrafter"/>
</dbReference>
<gene>
    <name evidence="5" type="ORF">D1164_22120</name>
</gene>
<dbReference type="EC" id="3.1.3.18" evidence="4"/>
<dbReference type="EMBL" id="QWET01000029">
    <property type="protein sequence ID" value="RIH62979.1"/>
    <property type="molecule type" value="Genomic_DNA"/>
</dbReference>
<dbReference type="InterPro" id="IPR041492">
    <property type="entry name" value="HAD_2"/>
</dbReference>
<keyword evidence="6" id="KW-1185">Reference proteome</keyword>
<comment type="caution">
    <text evidence="5">The sequence shown here is derived from an EMBL/GenBank/DDBJ whole genome shotgun (WGS) entry which is preliminary data.</text>
</comment>
<evidence type="ECO:0000256" key="1">
    <source>
        <dbReference type="ARBA" id="ARBA00000830"/>
    </source>
</evidence>
<dbReference type="AlphaFoldDB" id="A0A399CT23"/>
<sequence length="215" mass="24683">MSETTIIWDWNGTLLNDLDLCLSSINILLKNRKLPQLDQQSYKEVFSFPIKDYYATIGFDFSKEDFEIPAKEFIDLYDNQVENCALQPATLEVLSFFKRKGIRQFVLSAMKQSMLNHTLKHNNILHFFEGVAGLNDHYAVSKVERGQQLIGKFDIDKSNTWIIGDTNHDFEVAQALGIRCILITDGHQSENRLKQTGCPLISNLQHLINSDLLKM</sequence>
<dbReference type="Gene3D" id="1.10.150.240">
    <property type="entry name" value="Putative phosphatase, domain 2"/>
    <property type="match status" value="1"/>
</dbReference>
<dbReference type="SFLD" id="SFLDS00003">
    <property type="entry name" value="Haloacid_Dehalogenase"/>
    <property type="match status" value="1"/>
</dbReference>
<evidence type="ECO:0000256" key="2">
    <source>
        <dbReference type="ARBA" id="ARBA00004818"/>
    </source>
</evidence>
<evidence type="ECO:0000313" key="6">
    <source>
        <dbReference type="Proteomes" id="UP000266441"/>
    </source>
</evidence>
<dbReference type="SUPFAM" id="SSF56784">
    <property type="entry name" value="HAD-like"/>
    <property type="match status" value="1"/>
</dbReference>
<dbReference type="PANTHER" id="PTHR43434">
    <property type="entry name" value="PHOSPHOGLYCOLATE PHOSPHATASE"/>
    <property type="match status" value="1"/>
</dbReference>
<dbReference type="PANTHER" id="PTHR43434:SF1">
    <property type="entry name" value="PHOSPHOGLYCOLATE PHOSPHATASE"/>
    <property type="match status" value="1"/>
</dbReference>
<evidence type="ECO:0000313" key="5">
    <source>
        <dbReference type="EMBL" id="RIH62979.1"/>
    </source>
</evidence>
<dbReference type="GO" id="GO:0005829">
    <property type="term" value="C:cytosol"/>
    <property type="evidence" value="ECO:0007669"/>
    <property type="project" value="TreeGrafter"/>
</dbReference>
<dbReference type="OrthoDB" id="9807630at2"/>
<dbReference type="InterPro" id="IPR023214">
    <property type="entry name" value="HAD_sf"/>
</dbReference>
<dbReference type="InterPro" id="IPR036412">
    <property type="entry name" value="HAD-like_sf"/>
</dbReference>
<dbReference type="Pfam" id="PF13419">
    <property type="entry name" value="HAD_2"/>
    <property type="match status" value="1"/>
</dbReference>
<evidence type="ECO:0000256" key="4">
    <source>
        <dbReference type="ARBA" id="ARBA00013078"/>
    </source>
</evidence>
<dbReference type="SFLD" id="SFLDG01129">
    <property type="entry name" value="C1.5:_HAD__Beta-PGM__Phosphata"/>
    <property type="match status" value="1"/>
</dbReference>
<comment type="similarity">
    <text evidence="3">Belongs to the HAD-like hydrolase superfamily. CbbY/CbbZ/Gph/YieH family.</text>
</comment>
<dbReference type="RefSeq" id="WP_119352088.1">
    <property type="nucleotide sequence ID" value="NZ_QWET01000029.1"/>
</dbReference>
<keyword evidence="5" id="KW-0378">Hydrolase</keyword>
<comment type="catalytic activity">
    <reaction evidence="1">
        <text>2-phosphoglycolate + H2O = glycolate + phosphate</text>
        <dbReference type="Rhea" id="RHEA:14369"/>
        <dbReference type="ChEBI" id="CHEBI:15377"/>
        <dbReference type="ChEBI" id="CHEBI:29805"/>
        <dbReference type="ChEBI" id="CHEBI:43474"/>
        <dbReference type="ChEBI" id="CHEBI:58033"/>
        <dbReference type="EC" id="3.1.3.18"/>
    </reaction>
</comment>
<name>A0A399CT23_9BACT</name>
<dbReference type="Gene3D" id="3.40.50.1000">
    <property type="entry name" value="HAD superfamily/HAD-like"/>
    <property type="match status" value="1"/>
</dbReference>
<dbReference type="InterPro" id="IPR023198">
    <property type="entry name" value="PGP-like_dom2"/>
</dbReference>
<dbReference type="Proteomes" id="UP000266441">
    <property type="component" value="Unassembled WGS sequence"/>
</dbReference>
<evidence type="ECO:0000256" key="3">
    <source>
        <dbReference type="ARBA" id="ARBA00006171"/>
    </source>
</evidence>
<protein>
    <recommendedName>
        <fullName evidence="4">phosphoglycolate phosphatase</fullName>
        <ecNumber evidence="4">3.1.3.18</ecNumber>
    </recommendedName>
</protein>
<proteinExistence type="inferred from homology"/>
<comment type="pathway">
    <text evidence="2">Organic acid metabolism; glycolate biosynthesis; glycolate from 2-phosphoglycolate: step 1/1.</text>
</comment>
<dbReference type="GO" id="GO:0008967">
    <property type="term" value="F:phosphoglycolate phosphatase activity"/>
    <property type="evidence" value="ECO:0007669"/>
    <property type="project" value="UniProtKB-EC"/>
</dbReference>
<organism evidence="5 6">
    <name type="scientific">Mariniphaga sediminis</name>
    <dbReference type="NCBI Taxonomy" id="1628158"/>
    <lineage>
        <taxon>Bacteria</taxon>
        <taxon>Pseudomonadati</taxon>
        <taxon>Bacteroidota</taxon>
        <taxon>Bacteroidia</taxon>
        <taxon>Marinilabiliales</taxon>
        <taxon>Prolixibacteraceae</taxon>
        <taxon>Mariniphaga</taxon>
    </lineage>
</organism>
<reference evidence="5 6" key="1">
    <citation type="journal article" date="2015" name="Int. J. Syst. Evol. Microbiol.">
        <title>Mariniphaga sediminis sp. nov., isolated from coastal sediment.</title>
        <authorList>
            <person name="Wang F.Q."/>
            <person name="Shen Q.Y."/>
            <person name="Chen G.J."/>
            <person name="Du Z.J."/>
        </authorList>
    </citation>
    <scope>NUCLEOTIDE SEQUENCE [LARGE SCALE GENOMIC DNA]</scope>
    <source>
        <strain evidence="5 6">SY21</strain>
    </source>
</reference>
<accession>A0A399CT23</accession>
<dbReference type="InterPro" id="IPR050155">
    <property type="entry name" value="HAD-like_hydrolase_sf"/>
</dbReference>